<evidence type="ECO:0000313" key="2">
    <source>
        <dbReference type="Proteomes" id="UP000218677"/>
    </source>
</evidence>
<evidence type="ECO:0000313" key="1">
    <source>
        <dbReference type="EMBL" id="PCF97593.1"/>
    </source>
</evidence>
<reference evidence="2" key="1">
    <citation type="submission" date="2017-09" db="EMBL/GenBank/DDBJ databases">
        <authorList>
            <person name="Cho G.-S."/>
            <person name="Oguntoyinbo F.A."/>
            <person name="Cnockaert M."/>
            <person name="Kabisch J."/>
            <person name="Neve H."/>
            <person name="Bockelmann W."/>
            <person name="Wenning M."/>
            <person name="Franz C.M."/>
            <person name="Vandamme P."/>
        </authorList>
    </citation>
    <scope>NUCLEOTIDE SEQUENCE [LARGE SCALE GENOMIC DNA]</scope>
    <source>
        <strain evidence="2">MBT G8648</strain>
    </source>
</reference>
<proteinExistence type="predicted"/>
<gene>
    <name evidence="1" type="ORF">CPA45_02360</name>
</gene>
<accession>A0A2A4HU33</accession>
<dbReference type="Proteomes" id="UP000218677">
    <property type="component" value="Unassembled WGS sequence"/>
</dbReference>
<sequence length="63" mass="6943">MEISSVSGQFFCELGFPLAMRQWRHCPDLDTAALILGAVALFEAKLCRRMGNNEGDIEEGILA</sequence>
<dbReference type="AlphaFoldDB" id="A0A2A4HU33"/>
<comment type="caution">
    <text evidence="1">The sequence shown here is derived from an EMBL/GenBank/DDBJ whole genome shotgun (WGS) entry which is preliminary data.</text>
</comment>
<dbReference type="EMBL" id="NWUX01000001">
    <property type="protein sequence ID" value="PCF97593.1"/>
    <property type="molecule type" value="Genomic_DNA"/>
</dbReference>
<name>A0A2A4HU33_9GAMM</name>
<protein>
    <submittedName>
        <fullName evidence="1">Uncharacterized protein</fullName>
    </submittedName>
</protein>
<keyword evidence="2" id="KW-1185">Reference proteome</keyword>
<organism evidence="1 2">
    <name type="scientific">Vreelandella nigrificans</name>
    <dbReference type="NCBI Taxonomy" id="2042704"/>
    <lineage>
        <taxon>Bacteria</taxon>
        <taxon>Pseudomonadati</taxon>
        <taxon>Pseudomonadota</taxon>
        <taxon>Gammaproteobacteria</taxon>
        <taxon>Oceanospirillales</taxon>
        <taxon>Halomonadaceae</taxon>
        <taxon>Vreelandella</taxon>
    </lineage>
</organism>